<dbReference type="PANTHER" id="PTHR36437">
    <property type="entry name" value="GLYOXALASE/BLEOMYCIN RESISTANCE PROTEIN/DIOXYGENASE"/>
    <property type="match status" value="1"/>
</dbReference>
<dbReference type="OrthoDB" id="9794917at2"/>
<dbReference type="SUPFAM" id="SSF54593">
    <property type="entry name" value="Glyoxalase/Bleomycin resistance protein/Dihydroxybiphenyl dioxygenase"/>
    <property type="match status" value="1"/>
</dbReference>
<dbReference type="PROSITE" id="PS51819">
    <property type="entry name" value="VOC"/>
    <property type="match status" value="1"/>
</dbReference>
<dbReference type="Pfam" id="PF00903">
    <property type="entry name" value="Glyoxalase"/>
    <property type="match status" value="1"/>
</dbReference>
<evidence type="ECO:0000313" key="2">
    <source>
        <dbReference type="EMBL" id="SHL98686.1"/>
    </source>
</evidence>
<dbReference type="InterPro" id="IPR029068">
    <property type="entry name" value="Glyas_Bleomycin-R_OHBP_Dase"/>
</dbReference>
<dbReference type="InterPro" id="IPR037523">
    <property type="entry name" value="VOC_core"/>
</dbReference>
<dbReference type="PANTHER" id="PTHR36437:SF2">
    <property type="entry name" value="GLYOXALASE_BLEOMYCIN RESISTANCE PROTEIN_DIOXYGENASE"/>
    <property type="match status" value="1"/>
</dbReference>
<keyword evidence="2" id="KW-0560">Oxidoreductase</keyword>
<dbReference type="CDD" id="cd07263">
    <property type="entry name" value="VOC_like"/>
    <property type="match status" value="1"/>
</dbReference>
<dbReference type="InterPro" id="IPR004360">
    <property type="entry name" value="Glyas_Fos-R_dOase_dom"/>
</dbReference>
<feature type="domain" description="VOC" evidence="1">
    <location>
        <begin position="4"/>
        <end position="128"/>
    </location>
</feature>
<dbReference type="GO" id="GO:0051213">
    <property type="term" value="F:dioxygenase activity"/>
    <property type="evidence" value="ECO:0007669"/>
    <property type="project" value="UniProtKB-KW"/>
</dbReference>
<gene>
    <name evidence="2" type="ORF">SAMN05444159_7374</name>
</gene>
<dbReference type="AlphaFoldDB" id="A0A1M7F3T9"/>
<evidence type="ECO:0000259" key="1">
    <source>
        <dbReference type="PROSITE" id="PS51819"/>
    </source>
</evidence>
<sequence>MNQHLSLVSLVVADYDEAIAFFTGALDFELCEDTPLGGGKRWVVVRPPGGAGSGLLLARADGPAQVARIGDQTGGRVFLFLETDDFDRDHARMIAAGVRFVEEPRHEAYGVVAVFEDLCGNCWDLIQRKSTHGCETSP</sequence>
<dbReference type="Proteomes" id="UP000189935">
    <property type="component" value="Chromosome I"/>
</dbReference>
<name>A0A1M7F3T9_9BRAD</name>
<dbReference type="EMBL" id="LT670844">
    <property type="protein sequence ID" value="SHL98686.1"/>
    <property type="molecule type" value="Genomic_DNA"/>
</dbReference>
<accession>A0A1M7F3T9</accession>
<protein>
    <submittedName>
        <fullName evidence="2">Catechol 2,3-dioxygenase</fullName>
    </submittedName>
</protein>
<proteinExistence type="predicted"/>
<dbReference type="RefSeq" id="WP_079544369.1">
    <property type="nucleotide sequence ID" value="NZ_LT670844.1"/>
</dbReference>
<reference evidence="2 3" key="1">
    <citation type="submission" date="2016-11" db="EMBL/GenBank/DDBJ databases">
        <authorList>
            <person name="Jaros S."/>
            <person name="Januszkiewicz K."/>
            <person name="Wedrychowicz H."/>
        </authorList>
    </citation>
    <scope>NUCLEOTIDE SEQUENCE [LARGE SCALE GENOMIC DNA]</scope>
    <source>
        <strain evidence="2 3">GAS499</strain>
    </source>
</reference>
<evidence type="ECO:0000313" key="3">
    <source>
        <dbReference type="Proteomes" id="UP000189935"/>
    </source>
</evidence>
<keyword evidence="2" id="KW-0223">Dioxygenase</keyword>
<dbReference type="Gene3D" id="3.10.180.10">
    <property type="entry name" value="2,3-Dihydroxybiphenyl 1,2-Dioxygenase, domain 1"/>
    <property type="match status" value="1"/>
</dbReference>
<organism evidence="2 3">
    <name type="scientific">Bradyrhizobium lablabi</name>
    <dbReference type="NCBI Taxonomy" id="722472"/>
    <lineage>
        <taxon>Bacteria</taxon>
        <taxon>Pseudomonadati</taxon>
        <taxon>Pseudomonadota</taxon>
        <taxon>Alphaproteobacteria</taxon>
        <taxon>Hyphomicrobiales</taxon>
        <taxon>Nitrobacteraceae</taxon>
        <taxon>Bradyrhizobium</taxon>
    </lineage>
</organism>